<dbReference type="EMBL" id="MVHZ01000016">
    <property type="protein sequence ID" value="ORA99343.1"/>
    <property type="molecule type" value="Genomic_DNA"/>
</dbReference>
<dbReference type="AlphaFoldDB" id="A0A7I7R338"/>
<keyword evidence="2" id="KW-1185">Reference proteome</keyword>
<protein>
    <submittedName>
        <fullName evidence="1">Uncharacterized protein</fullName>
    </submittedName>
</protein>
<dbReference type="OrthoDB" id="4699565at2"/>
<organism evidence="1 2">
    <name type="scientific">Mycolicibacter minnesotensis</name>
    <dbReference type="NCBI Taxonomy" id="1118379"/>
    <lineage>
        <taxon>Bacteria</taxon>
        <taxon>Bacillati</taxon>
        <taxon>Actinomycetota</taxon>
        <taxon>Actinomycetes</taxon>
        <taxon>Mycobacteriales</taxon>
        <taxon>Mycobacteriaceae</taxon>
        <taxon>Mycolicibacter</taxon>
    </lineage>
</organism>
<name>A0A7I7R338_9MYCO</name>
<dbReference type="RefSeq" id="WP_083026913.1">
    <property type="nucleotide sequence ID" value="NZ_AP022589.1"/>
</dbReference>
<evidence type="ECO:0000313" key="1">
    <source>
        <dbReference type="EMBL" id="ORA99343.1"/>
    </source>
</evidence>
<sequence length="184" mass="20278">MLTVGCVNDSYGALAQQKWPPAARIAAEVFLDAMHGSRVRPYDIATRCRTRSLTRHVPVGPRREIVRFFDLAPPFWPLTVDPGAAALSGYGIDRTGTCIHYIQNPHPLTNRADDMTVQRVQFAPGCHHMMRRATRANPVFICEPLPPGQAIQTLADFLIEAAISLTEGRGPIIADAPESSRIPR</sequence>
<comment type="caution">
    <text evidence="1">The sequence shown here is derived from an EMBL/GenBank/DDBJ whole genome shotgun (WGS) entry which is preliminary data.</text>
</comment>
<evidence type="ECO:0000313" key="2">
    <source>
        <dbReference type="Proteomes" id="UP000192320"/>
    </source>
</evidence>
<gene>
    <name evidence="1" type="ORF">BST33_14150</name>
</gene>
<reference evidence="1 2" key="1">
    <citation type="submission" date="2017-02" db="EMBL/GenBank/DDBJ databases">
        <title>The new phylogeny of genus Mycobacterium.</title>
        <authorList>
            <person name="Tortoli E."/>
            <person name="Trovato A."/>
            <person name="Cirillo D.M."/>
        </authorList>
    </citation>
    <scope>NUCLEOTIDE SEQUENCE [LARGE SCALE GENOMIC DNA]</scope>
    <source>
        <strain evidence="1 2">DSM 45633</strain>
    </source>
</reference>
<accession>A0A7I7R338</accession>
<proteinExistence type="predicted"/>
<dbReference type="Proteomes" id="UP000192320">
    <property type="component" value="Unassembled WGS sequence"/>
</dbReference>